<evidence type="ECO:0008006" key="4">
    <source>
        <dbReference type="Google" id="ProtNLM"/>
    </source>
</evidence>
<dbReference type="EMBL" id="KQ234232">
    <property type="protein sequence ID" value="KMZ81643.1"/>
    <property type="molecule type" value="Genomic_DNA"/>
</dbReference>
<dbReference type="InterPro" id="IPR008780">
    <property type="entry name" value="Plasmodium_Vir"/>
</dbReference>
<dbReference type="Proteomes" id="UP000053562">
    <property type="component" value="Unassembled WGS sequence"/>
</dbReference>
<evidence type="ECO:0000313" key="3">
    <source>
        <dbReference type="Proteomes" id="UP000053562"/>
    </source>
</evidence>
<accession>A0A0J9V6K8</accession>
<dbReference type="OrthoDB" id="10361805at2759"/>
<feature type="compositionally biased region" description="Low complexity" evidence="1">
    <location>
        <begin position="233"/>
        <end position="244"/>
    </location>
</feature>
<evidence type="ECO:0000313" key="2">
    <source>
        <dbReference type="EMBL" id="KMZ81643.1"/>
    </source>
</evidence>
<organism evidence="2 3">
    <name type="scientific">Plasmodium vivax India VII</name>
    <dbReference type="NCBI Taxonomy" id="1077284"/>
    <lineage>
        <taxon>Eukaryota</taxon>
        <taxon>Sar</taxon>
        <taxon>Alveolata</taxon>
        <taxon>Apicomplexa</taxon>
        <taxon>Aconoidasida</taxon>
        <taxon>Haemosporida</taxon>
        <taxon>Plasmodiidae</taxon>
        <taxon>Plasmodium</taxon>
        <taxon>Plasmodium (Plasmodium)</taxon>
    </lineage>
</organism>
<feature type="region of interest" description="Disordered" evidence="1">
    <location>
        <begin position="233"/>
        <end position="253"/>
    </location>
</feature>
<dbReference type="AlphaFoldDB" id="A0A0J9V6K8"/>
<gene>
    <name evidence="2" type="ORF">PVIIG_05011</name>
</gene>
<sequence length="253" mass="29628">MVTKTNEEKLEETISSLGLDKTYKDFFARDGKSTKFDSKCNVFDESGKENPDAKELCSSLVYYLEKIRGMSTQTDSNKYCGYLPYWLYGKIGEIYSPSTTKIDKVSFYDDLVKVAKAISVEKLKYPCTLPTLEKNVDLNELKKRKISYIYFKNLENIYNISNSKKEADCAKYLSYLESFNSLYEAYKKTHCNYFIFAPAGPDYFPCRYKYDLKNLMHRRHCTYNEYYSFAKPSKSNKFSRSTTSKSRRSINYT</sequence>
<protein>
    <recommendedName>
        <fullName evidence="4">Variable surface protein Vir12</fullName>
    </recommendedName>
</protein>
<evidence type="ECO:0000256" key="1">
    <source>
        <dbReference type="SAM" id="MobiDB-lite"/>
    </source>
</evidence>
<reference evidence="2 3" key="1">
    <citation type="submission" date="2011-08" db="EMBL/GenBank/DDBJ databases">
        <title>The Genome Sequence of Plasmodium vivax India VII.</title>
        <authorList>
            <consortium name="The Broad Institute Genome Sequencing Platform"/>
            <consortium name="The Broad Institute Genome Sequencing Center for Infectious Disease"/>
            <person name="Neafsey D."/>
            <person name="Carlton J."/>
            <person name="Barnwell J."/>
            <person name="Collins W."/>
            <person name="Escalante A."/>
            <person name="Mullikin J."/>
            <person name="Saul A."/>
            <person name="Guigo R."/>
            <person name="Camara F."/>
            <person name="Young S.K."/>
            <person name="Zeng Q."/>
            <person name="Gargeya S."/>
            <person name="Fitzgerald M."/>
            <person name="Haas B."/>
            <person name="Abouelleil A."/>
            <person name="Alvarado L."/>
            <person name="Arachchi H.M."/>
            <person name="Berlin A."/>
            <person name="Brown A."/>
            <person name="Chapman S.B."/>
            <person name="Chen Z."/>
            <person name="Dunbar C."/>
            <person name="Freedman E."/>
            <person name="Gearin G."/>
            <person name="Gellesch M."/>
            <person name="Goldberg J."/>
            <person name="Griggs A."/>
            <person name="Gujja S."/>
            <person name="Heiman D."/>
            <person name="Howarth C."/>
            <person name="Larson L."/>
            <person name="Lui A."/>
            <person name="MacDonald P.J.P."/>
            <person name="Montmayeur A."/>
            <person name="Murphy C."/>
            <person name="Neiman D."/>
            <person name="Pearson M."/>
            <person name="Priest M."/>
            <person name="Roberts A."/>
            <person name="Saif S."/>
            <person name="Shea T."/>
            <person name="Shenoy N."/>
            <person name="Sisk P."/>
            <person name="Stolte C."/>
            <person name="Sykes S."/>
            <person name="Wortman J."/>
            <person name="Nusbaum C."/>
            <person name="Birren B."/>
        </authorList>
    </citation>
    <scope>NUCLEOTIDE SEQUENCE [LARGE SCALE GENOMIC DNA]</scope>
    <source>
        <strain evidence="2 3">India VII</strain>
    </source>
</reference>
<dbReference type="Pfam" id="PF05795">
    <property type="entry name" value="Plasmodium_Vir"/>
    <property type="match status" value="1"/>
</dbReference>
<proteinExistence type="predicted"/>
<name>A0A0J9V6K8_PLAVI</name>